<evidence type="ECO:0000313" key="2">
    <source>
        <dbReference type="EMBL" id="KAK7001798.1"/>
    </source>
</evidence>
<proteinExistence type="predicted"/>
<keyword evidence="3" id="KW-1185">Reference proteome</keyword>
<feature type="region of interest" description="Disordered" evidence="1">
    <location>
        <begin position="218"/>
        <end position="243"/>
    </location>
</feature>
<reference evidence="2 3" key="1">
    <citation type="journal article" date="2024" name="J Genomics">
        <title>Draft genome sequencing and assembly of Favolaschia claudopus CIRM-BRFM 2984 isolated from oak limbs.</title>
        <authorList>
            <person name="Navarro D."/>
            <person name="Drula E."/>
            <person name="Chaduli D."/>
            <person name="Cazenave R."/>
            <person name="Ahrendt S."/>
            <person name="Wang J."/>
            <person name="Lipzen A."/>
            <person name="Daum C."/>
            <person name="Barry K."/>
            <person name="Grigoriev I.V."/>
            <person name="Favel A."/>
            <person name="Rosso M.N."/>
            <person name="Martin F."/>
        </authorList>
    </citation>
    <scope>NUCLEOTIDE SEQUENCE [LARGE SCALE GENOMIC DNA]</scope>
    <source>
        <strain evidence="2 3">CIRM-BRFM 2984</strain>
    </source>
</reference>
<dbReference type="AlphaFoldDB" id="A0AAW0A7D8"/>
<feature type="compositionally biased region" description="Basic residues" evidence="1">
    <location>
        <begin position="1"/>
        <end position="15"/>
    </location>
</feature>
<feature type="compositionally biased region" description="Basic and acidic residues" evidence="1">
    <location>
        <begin position="93"/>
        <end position="106"/>
    </location>
</feature>
<comment type="caution">
    <text evidence="2">The sequence shown here is derived from an EMBL/GenBank/DDBJ whole genome shotgun (WGS) entry which is preliminary data.</text>
</comment>
<gene>
    <name evidence="2" type="ORF">R3P38DRAFT_3367744</name>
</gene>
<feature type="compositionally biased region" description="Basic and acidic residues" evidence="1">
    <location>
        <begin position="68"/>
        <end position="79"/>
    </location>
</feature>
<feature type="compositionally biased region" description="Basic and acidic residues" evidence="1">
    <location>
        <begin position="219"/>
        <end position="243"/>
    </location>
</feature>
<feature type="region of interest" description="Disordered" evidence="1">
    <location>
        <begin position="1"/>
        <end position="152"/>
    </location>
</feature>
<sequence>MSPRKAHEKQRRPRRVRDLLTQRKPCYEAQSTPSTRPVQNAGAQYSDSDANIVVTERAEECDQAQARDYSESGKGDHRLKTYSAIKGTASSKRCWDGRATRREAKTGRRNWGGDSGESGSGSRTENKRPEDTSNSGEGTCTKTPRQGHPRGNLSSAGIAACDASVMACYGIAPTASKGGEWWSRRSSGERWVNRVENVDKEGSGRVKLNPARWAGCGQHEADVDGGEAEKKKISARNDPEPEQESRMIWSFGSIVEHTLVTICERGRCHRKGKAWWWWTSKDG</sequence>
<organism evidence="2 3">
    <name type="scientific">Favolaschia claudopus</name>
    <dbReference type="NCBI Taxonomy" id="2862362"/>
    <lineage>
        <taxon>Eukaryota</taxon>
        <taxon>Fungi</taxon>
        <taxon>Dikarya</taxon>
        <taxon>Basidiomycota</taxon>
        <taxon>Agaricomycotina</taxon>
        <taxon>Agaricomycetes</taxon>
        <taxon>Agaricomycetidae</taxon>
        <taxon>Agaricales</taxon>
        <taxon>Marasmiineae</taxon>
        <taxon>Mycenaceae</taxon>
        <taxon>Favolaschia</taxon>
    </lineage>
</organism>
<name>A0AAW0A7D8_9AGAR</name>
<evidence type="ECO:0000313" key="3">
    <source>
        <dbReference type="Proteomes" id="UP001362999"/>
    </source>
</evidence>
<feature type="compositionally biased region" description="Polar residues" evidence="1">
    <location>
        <begin position="132"/>
        <end position="144"/>
    </location>
</feature>
<dbReference type="EMBL" id="JAWWNJ010000081">
    <property type="protein sequence ID" value="KAK7001798.1"/>
    <property type="molecule type" value="Genomic_DNA"/>
</dbReference>
<evidence type="ECO:0000256" key="1">
    <source>
        <dbReference type="SAM" id="MobiDB-lite"/>
    </source>
</evidence>
<dbReference type="Proteomes" id="UP001362999">
    <property type="component" value="Unassembled WGS sequence"/>
</dbReference>
<feature type="compositionally biased region" description="Polar residues" evidence="1">
    <location>
        <begin position="29"/>
        <end position="49"/>
    </location>
</feature>
<accession>A0AAW0A7D8</accession>
<protein>
    <submittedName>
        <fullName evidence="2">Uncharacterized protein</fullName>
    </submittedName>
</protein>